<dbReference type="InterPro" id="IPR001054">
    <property type="entry name" value="A/G_cyclase"/>
</dbReference>
<dbReference type="PROSITE" id="PS50125">
    <property type="entry name" value="GUANYLATE_CYCLASE_2"/>
    <property type="match status" value="1"/>
</dbReference>
<keyword evidence="4" id="KW-1133">Transmembrane helix</keyword>
<reference evidence="9" key="1">
    <citation type="submission" date="2013-10" db="EMBL/GenBank/DDBJ databases">
        <title>Genomic analysis of the causative agents of coccidiosis in chickens.</title>
        <authorList>
            <person name="Reid A.J."/>
            <person name="Blake D."/>
            <person name="Billington K."/>
            <person name="Browne H."/>
            <person name="Dunn M."/>
            <person name="Hung S."/>
            <person name="Kawahara F."/>
            <person name="Miranda-Saavedra D."/>
            <person name="Mourier T."/>
            <person name="Nagra H."/>
            <person name="Otto T.D."/>
            <person name="Rawlings N."/>
            <person name="Sanchez A."/>
            <person name="Sanders M."/>
            <person name="Subramaniam C."/>
            <person name="Tay Y."/>
            <person name="Dear P."/>
            <person name="Doerig C."/>
            <person name="Gruber A."/>
            <person name="Parkinson J."/>
            <person name="Shirley M."/>
            <person name="Wan K.L."/>
            <person name="Berriman M."/>
            <person name="Tomley F."/>
            <person name="Pain A."/>
        </authorList>
    </citation>
    <scope>NUCLEOTIDE SEQUENCE [LARGE SCALE GENOMIC DNA]</scope>
    <source>
        <strain evidence="9">Houghton</strain>
    </source>
</reference>
<keyword evidence="10" id="KW-1185">Reference proteome</keyword>
<comment type="subcellular location">
    <subcellularLocation>
        <location evidence="1">Membrane</location>
    </subcellularLocation>
</comment>
<sequence>MTFLFADICGFTSWAKNVDACEVVTMLQKLFARFDRDSTKYKLYKLCTIGDAYVAVSEPVTEDNEDYDPVEGTSLVLTMAQSMISNIQDVRERLNIPSLNMRIGLHYGTCVGGVIGSGRLRYDLWGMDVLTGNMMESNGEPGKVNVSAVLKDFLIKHFPGKFKFRFNKTVCVINKTVDSYIIHPAGEVPEEETAAAAQPEGSPLLPPQGITSSVPRRDESR</sequence>
<evidence type="ECO:0000313" key="10">
    <source>
        <dbReference type="Proteomes" id="UP000018050"/>
    </source>
</evidence>
<gene>
    <name evidence="9" type="ORF">EAH_00046110</name>
</gene>
<dbReference type="GO" id="GO:0000166">
    <property type="term" value="F:nucleotide binding"/>
    <property type="evidence" value="ECO:0007669"/>
    <property type="project" value="UniProtKB-KW"/>
</dbReference>
<dbReference type="VEuPathDB" id="ToxoDB:EAH_00046110"/>
<keyword evidence="3" id="KW-0547">Nucleotide-binding</keyword>
<dbReference type="OrthoDB" id="354346at2759"/>
<dbReference type="OMA" id="CESHAMC"/>
<evidence type="ECO:0000256" key="5">
    <source>
        <dbReference type="ARBA" id="ARBA00023136"/>
    </source>
</evidence>
<keyword evidence="5" id="KW-0472">Membrane</keyword>
<evidence type="ECO:0000313" key="9">
    <source>
        <dbReference type="EMBL" id="CDI83937.1"/>
    </source>
</evidence>
<dbReference type="RefSeq" id="XP_013247000.1">
    <property type="nucleotide sequence ID" value="XM_013391546.1"/>
</dbReference>
<evidence type="ECO:0000256" key="1">
    <source>
        <dbReference type="ARBA" id="ARBA00004370"/>
    </source>
</evidence>
<dbReference type="GO" id="GO:0009190">
    <property type="term" value="P:cyclic nucleotide biosynthetic process"/>
    <property type="evidence" value="ECO:0007669"/>
    <property type="project" value="InterPro"/>
</dbReference>
<proteinExistence type="predicted"/>
<dbReference type="Pfam" id="PF00211">
    <property type="entry name" value="Guanylate_cyc"/>
    <property type="match status" value="1"/>
</dbReference>
<accession>U6GWF1</accession>
<evidence type="ECO:0000256" key="4">
    <source>
        <dbReference type="ARBA" id="ARBA00022989"/>
    </source>
</evidence>
<evidence type="ECO:0000256" key="6">
    <source>
        <dbReference type="ARBA" id="ARBA00023239"/>
    </source>
</evidence>
<dbReference type="GO" id="GO:0035556">
    <property type="term" value="P:intracellular signal transduction"/>
    <property type="evidence" value="ECO:0007669"/>
    <property type="project" value="InterPro"/>
</dbReference>
<dbReference type="PANTHER" id="PTHR11920:SF335">
    <property type="entry name" value="GUANYLATE CYCLASE"/>
    <property type="match status" value="1"/>
</dbReference>
<keyword evidence="6 9" id="KW-0456">Lyase</keyword>
<dbReference type="Proteomes" id="UP000018050">
    <property type="component" value="Unassembled WGS sequence"/>
</dbReference>
<dbReference type="GO" id="GO:0016020">
    <property type="term" value="C:membrane"/>
    <property type="evidence" value="ECO:0007669"/>
    <property type="project" value="UniProtKB-SubCell"/>
</dbReference>
<dbReference type="GeneID" id="25272681"/>
<dbReference type="SUPFAM" id="SSF55073">
    <property type="entry name" value="Nucleotide cyclase"/>
    <property type="match status" value="1"/>
</dbReference>
<dbReference type="InterPro" id="IPR029787">
    <property type="entry name" value="Nucleotide_cyclase"/>
</dbReference>
<keyword evidence="2" id="KW-0812">Transmembrane</keyword>
<dbReference type="GO" id="GO:0004016">
    <property type="term" value="F:adenylate cyclase activity"/>
    <property type="evidence" value="ECO:0007669"/>
    <property type="project" value="UniProtKB-EC"/>
</dbReference>
<evidence type="ECO:0000259" key="8">
    <source>
        <dbReference type="PROSITE" id="PS50125"/>
    </source>
</evidence>
<evidence type="ECO:0000256" key="3">
    <source>
        <dbReference type="ARBA" id="ARBA00022741"/>
    </source>
</evidence>
<dbReference type="CDD" id="cd07302">
    <property type="entry name" value="CHD"/>
    <property type="match status" value="1"/>
</dbReference>
<evidence type="ECO:0000256" key="2">
    <source>
        <dbReference type="ARBA" id="ARBA00022692"/>
    </source>
</evidence>
<feature type="region of interest" description="Disordered" evidence="7">
    <location>
        <begin position="190"/>
        <end position="221"/>
    </location>
</feature>
<dbReference type="PANTHER" id="PTHR11920">
    <property type="entry name" value="GUANYLYL CYCLASE"/>
    <property type="match status" value="1"/>
</dbReference>
<dbReference type="Gene3D" id="3.30.70.1230">
    <property type="entry name" value="Nucleotide cyclase"/>
    <property type="match status" value="1"/>
</dbReference>
<dbReference type="EC" id="4.6.1.1" evidence="9"/>
<reference evidence="9" key="2">
    <citation type="submission" date="2013-10" db="EMBL/GenBank/DDBJ databases">
        <authorList>
            <person name="Aslett M."/>
        </authorList>
    </citation>
    <scope>NUCLEOTIDE SEQUENCE [LARGE SCALE GENOMIC DNA]</scope>
    <source>
        <strain evidence="9">Houghton</strain>
    </source>
</reference>
<protein>
    <submittedName>
        <fullName evidence="9">Adenylate cyclase, related</fullName>
        <ecNumber evidence="9">4.6.1.1</ecNumber>
    </submittedName>
</protein>
<name>U6GWF1_EIMAC</name>
<dbReference type="EMBL" id="HG673539">
    <property type="protein sequence ID" value="CDI83937.1"/>
    <property type="molecule type" value="Genomic_DNA"/>
</dbReference>
<dbReference type="AlphaFoldDB" id="U6GWF1"/>
<dbReference type="SMART" id="SM00044">
    <property type="entry name" value="CYCc"/>
    <property type="match status" value="1"/>
</dbReference>
<feature type="domain" description="Guanylate cyclase" evidence="8">
    <location>
        <begin position="2"/>
        <end position="136"/>
    </location>
</feature>
<organism evidence="9 10">
    <name type="scientific">Eimeria acervulina</name>
    <name type="common">Coccidian parasite</name>
    <dbReference type="NCBI Taxonomy" id="5801"/>
    <lineage>
        <taxon>Eukaryota</taxon>
        <taxon>Sar</taxon>
        <taxon>Alveolata</taxon>
        <taxon>Apicomplexa</taxon>
        <taxon>Conoidasida</taxon>
        <taxon>Coccidia</taxon>
        <taxon>Eucoccidiorida</taxon>
        <taxon>Eimeriorina</taxon>
        <taxon>Eimeriidae</taxon>
        <taxon>Eimeria</taxon>
    </lineage>
</organism>
<evidence type="ECO:0000256" key="7">
    <source>
        <dbReference type="SAM" id="MobiDB-lite"/>
    </source>
</evidence>
<dbReference type="InterPro" id="IPR050401">
    <property type="entry name" value="Cyclic_nucleotide_synthase"/>
</dbReference>